<dbReference type="EMBL" id="WNYA01000002">
    <property type="protein sequence ID" value="KAG8586095.1"/>
    <property type="molecule type" value="Genomic_DNA"/>
</dbReference>
<evidence type="ECO:0000313" key="1">
    <source>
        <dbReference type="EMBL" id="KAG8586095.1"/>
    </source>
</evidence>
<gene>
    <name evidence="1" type="ORF">GDO81_005253</name>
</gene>
<sequence>MQSYQSGRYVTYPVCLLHRNVKVHTFSGLYKFSLKMRKCLIWNKKNAGKMSWEQKLKVTYQTIFLRSFYIAKPVLNSILLKC</sequence>
<organism evidence="1 2">
    <name type="scientific">Engystomops pustulosus</name>
    <name type="common">Tungara frog</name>
    <name type="synonym">Physalaemus pustulosus</name>
    <dbReference type="NCBI Taxonomy" id="76066"/>
    <lineage>
        <taxon>Eukaryota</taxon>
        <taxon>Metazoa</taxon>
        <taxon>Chordata</taxon>
        <taxon>Craniata</taxon>
        <taxon>Vertebrata</taxon>
        <taxon>Euteleostomi</taxon>
        <taxon>Amphibia</taxon>
        <taxon>Batrachia</taxon>
        <taxon>Anura</taxon>
        <taxon>Neobatrachia</taxon>
        <taxon>Hyloidea</taxon>
        <taxon>Leptodactylidae</taxon>
        <taxon>Leiuperinae</taxon>
        <taxon>Engystomops</taxon>
    </lineage>
</organism>
<evidence type="ECO:0000313" key="2">
    <source>
        <dbReference type="Proteomes" id="UP000824782"/>
    </source>
</evidence>
<comment type="caution">
    <text evidence="1">The sequence shown here is derived from an EMBL/GenBank/DDBJ whole genome shotgun (WGS) entry which is preliminary data.</text>
</comment>
<protein>
    <submittedName>
        <fullName evidence="1">Uncharacterized protein</fullName>
    </submittedName>
</protein>
<reference evidence="1" key="1">
    <citation type="thesis" date="2020" institute="ProQuest LLC" country="789 East Eisenhower Parkway, Ann Arbor, MI, USA">
        <title>Comparative Genomics and Chromosome Evolution.</title>
        <authorList>
            <person name="Mudd A.B."/>
        </authorList>
    </citation>
    <scope>NUCLEOTIDE SEQUENCE</scope>
    <source>
        <strain evidence="1">237g6f4</strain>
        <tissue evidence="1">Blood</tissue>
    </source>
</reference>
<accession>A0AAV7CN13</accession>
<proteinExistence type="predicted"/>
<dbReference type="Proteomes" id="UP000824782">
    <property type="component" value="Unassembled WGS sequence"/>
</dbReference>
<name>A0AAV7CN13_ENGPU</name>
<dbReference type="AlphaFoldDB" id="A0AAV7CN13"/>
<keyword evidence="2" id="KW-1185">Reference proteome</keyword>